<dbReference type="Proteomes" id="UP000284835">
    <property type="component" value="Unassembled WGS sequence"/>
</dbReference>
<gene>
    <name evidence="2" type="ORF">DW775_07010</name>
    <name evidence="1" type="ORF">DW975_13760</name>
</gene>
<dbReference type="AlphaFoldDB" id="A0A413PD71"/>
<sequence>MYVDIYKGRVYAPDDYTILVDTLDARVSYAGIVAEKYNTIPHIIFFSNKPIPEFSESDEERIYELCATINSDVEKIHNNEVNAIIKDGKIMNEKEYVLSKRLGIFAIPDVKNKENLYLNLVGIIRGEKNNG</sequence>
<evidence type="ECO:0000313" key="1">
    <source>
        <dbReference type="EMBL" id="RGZ73941.1"/>
    </source>
</evidence>
<evidence type="ECO:0000313" key="4">
    <source>
        <dbReference type="Proteomes" id="UP000284835"/>
    </source>
</evidence>
<protein>
    <submittedName>
        <fullName evidence="1">Uncharacterized protein</fullName>
    </submittedName>
</protein>
<proteinExistence type="predicted"/>
<dbReference type="RefSeq" id="WP_118083835.1">
    <property type="nucleotide sequence ID" value="NZ_QSJS01000007.1"/>
</dbReference>
<name>A0A413PD71_9FIRM</name>
<dbReference type="Proteomes" id="UP000283431">
    <property type="component" value="Unassembled WGS sequence"/>
</dbReference>
<organism evidence="1 3">
    <name type="scientific">Agathobacter rectalis</name>
    <dbReference type="NCBI Taxonomy" id="39491"/>
    <lineage>
        <taxon>Bacteria</taxon>
        <taxon>Bacillati</taxon>
        <taxon>Bacillota</taxon>
        <taxon>Clostridia</taxon>
        <taxon>Lachnospirales</taxon>
        <taxon>Lachnospiraceae</taxon>
        <taxon>Agathobacter</taxon>
    </lineage>
</organism>
<comment type="caution">
    <text evidence="1">The sequence shown here is derived from an EMBL/GenBank/DDBJ whole genome shotgun (WGS) entry which is preliminary data.</text>
</comment>
<reference evidence="3 4" key="1">
    <citation type="submission" date="2018-08" db="EMBL/GenBank/DDBJ databases">
        <title>A genome reference for cultivated species of the human gut microbiota.</title>
        <authorList>
            <person name="Zou Y."/>
            <person name="Xue W."/>
            <person name="Luo G."/>
        </authorList>
    </citation>
    <scope>NUCLEOTIDE SEQUENCE [LARGE SCALE GENOMIC DNA]</scope>
    <source>
        <strain evidence="2 4">AM30-13AC</strain>
        <strain evidence="1 3">AM48-7</strain>
    </source>
</reference>
<evidence type="ECO:0000313" key="2">
    <source>
        <dbReference type="EMBL" id="RHD95036.1"/>
    </source>
</evidence>
<dbReference type="EMBL" id="QSEN01000035">
    <property type="protein sequence ID" value="RGZ73941.1"/>
    <property type="molecule type" value="Genomic_DNA"/>
</dbReference>
<evidence type="ECO:0000313" key="3">
    <source>
        <dbReference type="Proteomes" id="UP000283431"/>
    </source>
</evidence>
<accession>A0A413PD71</accession>
<dbReference type="EMBL" id="QSJS01000007">
    <property type="protein sequence ID" value="RHD95036.1"/>
    <property type="molecule type" value="Genomic_DNA"/>
</dbReference>